<name>A0A5B0NTT1_PUCGR</name>
<sequence length="81" mass="9593">MATSQRHDGVTNDWNGVIIFSNSLPFCAHHLCVPSRRPSRIYKYPTKTAWGVVHPALLPKFWLQHRYRCFLPLDYEIRILR</sequence>
<organism evidence="2 4">
    <name type="scientific">Puccinia graminis f. sp. tritici</name>
    <dbReference type="NCBI Taxonomy" id="56615"/>
    <lineage>
        <taxon>Eukaryota</taxon>
        <taxon>Fungi</taxon>
        <taxon>Dikarya</taxon>
        <taxon>Basidiomycota</taxon>
        <taxon>Pucciniomycotina</taxon>
        <taxon>Pucciniomycetes</taxon>
        <taxon>Pucciniales</taxon>
        <taxon>Pucciniaceae</taxon>
        <taxon>Puccinia</taxon>
    </lineage>
</organism>
<reference evidence="3 4" key="1">
    <citation type="submission" date="2019-05" db="EMBL/GenBank/DDBJ databases">
        <title>Emergence of the Ug99 lineage of the wheat stem rust pathogen through somatic hybridization.</title>
        <authorList>
            <person name="Li F."/>
            <person name="Upadhyaya N.M."/>
            <person name="Sperschneider J."/>
            <person name="Matny O."/>
            <person name="Nguyen-Phuc H."/>
            <person name="Mago R."/>
            <person name="Raley C."/>
            <person name="Miller M.E."/>
            <person name="Silverstein K.A.T."/>
            <person name="Henningsen E."/>
            <person name="Hirsch C.D."/>
            <person name="Visser B."/>
            <person name="Pretorius Z.A."/>
            <person name="Steffenson B.J."/>
            <person name="Schwessinger B."/>
            <person name="Dodds P.N."/>
            <person name="Figueroa M."/>
        </authorList>
    </citation>
    <scope>NUCLEOTIDE SEQUENCE [LARGE SCALE GENOMIC DNA]</scope>
    <source>
        <strain evidence="1">21-0</strain>
        <strain evidence="2 4">Ug99</strain>
    </source>
</reference>
<accession>A0A5B0NTT1</accession>
<dbReference type="AlphaFoldDB" id="A0A5B0NTT1"/>
<evidence type="ECO:0000313" key="1">
    <source>
        <dbReference type="EMBL" id="KAA1080710.1"/>
    </source>
</evidence>
<dbReference type="Proteomes" id="UP000325313">
    <property type="component" value="Unassembled WGS sequence"/>
</dbReference>
<dbReference type="EMBL" id="VSWC01000131">
    <property type="protein sequence ID" value="KAA1080710.1"/>
    <property type="molecule type" value="Genomic_DNA"/>
</dbReference>
<proteinExistence type="predicted"/>
<dbReference type="Proteomes" id="UP000324748">
    <property type="component" value="Unassembled WGS sequence"/>
</dbReference>
<comment type="caution">
    <text evidence="2">The sequence shown here is derived from an EMBL/GenBank/DDBJ whole genome shotgun (WGS) entry which is preliminary data.</text>
</comment>
<gene>
    <name evidence="1" type="ORF">PGT21_017859</name>
    <name evidence="2" type="ORF">PGTUg99_011252</name>
</gene>
<protein>
    <submittedName>
        <fullName evidence="2">Uncharacterized protein</fullName>
    </submittedName>
</protein>
<dbReference type="EMBL" id="VDEP01000378">
    <property type="protein sequence ID" value="KAA1092066.1"/>
    <property type="molecule type" value="Genomic_DNA"/>
</dbReference>
<evidence type="ECO:0000313" key="2">
    <source>
        <dbReference type="EMBL" id="KAA1092066.1"/>
    </source>
</evidence>
<keyword evidence="3" id="KW-1185">Reference proteome</keyword>
<evidence type="ECO:0000313" key="4">
    <source>
        <dbReference type="Proteomes" id="UP000325313"/>
    </source>
</evidence>
<evidence type="ECO:0000313" key="3">
    <source>
        <dbReference type="Proteomes" id="UP000324748"/>
    </source>
</evidence>